<reference evidence="1" key="1">
    <citation type="journal article" date="2020" name="G3 (Bethesda)">
        <title>High-Quality Assemblies for Three Invasive Social Wasps from the &lt;i&gt;Vespula&lt;/i&gt; Genus.</title>
        <authorList>
            <person name="Harrop T.W.R."/>
            <person name="Guhlin J."/>
            <person name="McLaughlin G.M."/>
            <person name="Permina E."/>
            <person name="Stockwell P."/>
            <person name="Gilligan J."/>
            <person name="Le Lec M.F."/>
            <person name="Gruber M.A.M."/>
            <person name="Quinn O."/>
            <person name="Lovegrove M."/>
            <person name="Duncan E.J."/>
            <person name="Remnant E.J."/>
            <person name="Van Eeckhoven J."/>
            <person name="Graham B."/>
            <person name="Knapp R.A."/>
            <person name="Langford K.W."/>
            <person name="Kronenberg Z."/>
            <person name="Press M.O."/>
            <person name="Eacker S.M."/>
            <person name="Wilson-Rankin E.E."/>
            <person name="Purcell J."/>
            <person name="Lester P.J."/>
            <person name="Dearden P.K."/>
        </authorList>
    </citation>
    <scope>NUCLEOTIDE SEQUENCE</scope>
    <source>
        <strain evidence="1">Volc-1</strain>
    </source>
</reference>
<dbReference type="Proteomes" id="UP000600918">
    <property type="component" value="Unassembled WGS sequence"/>
</dbReference>
<name>A0A834UGY2_VESPE</name>
<keyword evidence="2" id="KW-1185">Reference proteome</keyword>
<gene>
    <name evidence="1" type="ORF">H0235_001039</name>
</gene>
<dbReference type="AlphaFoldDB" id="A0A834UGY2"/>
<sequence>MLREIDGRADVRERLSCVEGFESDSGCFGWCFQHFTDVAMRSQIAKQFAEGFESVQLGKIGDAIARVTKCIVFRHDEANVYETVFPQGINSFPVTIPTTGQDRCDVCYFAFVTQQSVTQTLANPEHAPRFLLPFYTLSMGYDLPKYHLHREPSNLS</sequence>
<protein>
    <submittedName>
        <fullName evidence="1">Uncharacterized protein</fullName>
    </submittedName>
</protein>
<dbReference type="EMBL" id="JACSDY010000001">
    <property type="protein sequence ID" value="KAF7438648.1"/>
    <property type="molecule type" value="Genomic_DNA"/>
</dbReference>
<evidence type="ECO:0000313" key="2">
    <source>
        <dbReference type="Proteomes" id="UP000600918"/>
    </source>
</evidence>
<accession>A0A834UGY2</accession>
<organism evidence="1 2">
    <name type="scientific">Vespula pensylvanica</name>
    <name type="common">Western yellow jacket</name>
    <name type="synonym">Wasp</name>
    <dbReference type="NCBI Taxonomy" id="30213"/>
    <lineage>
        <taxon>Eukaryota</taxon>
        <taxon>Metazoa</taxon>
        <taxon>Ecdysozoa</taxon>
        <taxon>Arthropoda</taxon>
        <taxon>Hexapoda</taxon>
        <taxon>Insecta</taxon>
        <taxon>Pterygota</taxon>
        <taxon>Neoptera</taxon>
        <taxon>Endopterygota</taxon>
        <taxon>Hymenoptera</taxon>
        <taxon>Apocrita</taxon>
        <taxon>Aculeata</taxon>
        <taxon>Vespoidea</taxon>
        <taxon>Vespidae</taxon>
        <taxon>Vespinae</taxon>
        <taxon>Vespula</taxon>
    </lineage>
</organism>
<comment type="caution">
    <text evidence="1">The sequence shown here is derived from an EMBL/GenBank/DDBJ whole genome shotgun (WGS) entry which is preliminary data.</text>
</comment>
<proteinExistence type="predicted"/>
<evidence type="ECO:0000313" key="1">
    <source>
        <dbReference type="EMBL" id="KAF7438648.1"/>
    </source>
</evidence>